<dbReference type="Gene3D" id="1.10.8.100">
    <property type="entry name" value="Ribosomal RNA adenine dimethylase-like, domain 2"/>
    <property type="match status" value="1"/>
</dbReference>
<name>A0AA40D9N1_9PEZI</name>
<dbReference type="Proteomes" id="UP001174997">
    <property type="component" value="Unassembled WGS sequence"/>
</dbReference>
<dbReference type="GO" id="GO:0005759">
    <property type="term" value="C:mitochondrial matrix"/>
    <property type="evidence" value="ECO:0007669"/>
    <property type="project" value="TreeGrafter"/>
</dbReference>
<evidence type="ECO:0000313" key="9">
    <source>
        <dbReference type="EMBL" id="KAK0666969.1"/>
    </source>
</evidence>
<organism evidence="9 10">
    <name type="scientific">Cercophora samala</name>
    <dbReference type="NCBI Taxonomy" id="330535"/>
    <lineage>
        <taxon>Eukaryota</taxon>
        <taxon>Fungi</taxon>
        <taxon>Dikarya</taxon>
        <taxon>Ascomycota</taxon>
        <taxon>Pezizomycotina</taxon>
        <taxon>Sordariomycetes</taxon>
        <taxon>Sordariomycetidae</taxon>
        <taxon>Sordariales</taxon>
        <taxon>Lasiosphaeriaceae</taxon>
        <taxon>Cercophora</taxon>
    </lineage>
</organism>
<evidence type="ECO:0000256" key="4">
    <source>
        <dbReference type="ARBA" id="ARBA00022679"/>
    </source>
</evidence>
<evidence type="ECO:0000256" key="2">
    <source>
        <dbReference type="ARBA" id="ARBA00013836"/>
    </source>
</evidence>
<feature type="compositionally biased region" description="Polar residues" evidence="8">
    <location>
        <begin position="257"/>
        <end position="270"/>
    </location>
</feature>
<gene>
    <name evidence="9" type="ORF">QBC41DRAFT_324801</name>
</gene>
<dbReference type="GO" id="GO:0034246">
    <property type="term" value="F:mitochondrial transcription factor activity"/>
    <property type="evidence" value="ECO:0007669"/>
    <property type="project" value="TreeGrafter"/>
</dbReference>
<evidence type="ECO:0000256" key="8">
    <source>
        <dbReference type="SAM" id="MobiDB-lite"/>
    </source>
</evidence>
<keyword evidence="6" id="KW-0694">RNA-binding</keyword>
<evidence type="ECO:0000256" key="1">
    <source>
        <dbReference type="ARBA" id="ARBA00004173"/>
    </source>
</evidence>
<comment type="caution">
    <text evidence="9">The sequence shown here is derived from an EMBL/GenBank/DDBJ whole genome shotgun (WGS) entry which is preliminary data.</text>
</comment>
<keyword evidence="4" id="KW-0808">Transferase</keyword>
<keyword evidence="3" id="KW-0489">Methyltransferase</keyword>
<evidence type="ECO:0000256" key="5">
    <source>
        <dbReference type="ARBA" id="ARBA00022691"/>
    </source>
</evidence>
<dbReference type="GO" id="GO:0032259">
    <property type="term" value="P:methylation"/>
    <property type="evidence" value="ECO:0007669"/>
    <property type="project" value="UniProtKB-KW"/>
</dbReference>
<keyword evidence="5" id="KW-0949">S-adenosyl-L-methionine</keyword>
<evidence type="ECO:0000256" key="3">
    <source>
        <dbReference type="ARBA" id="ARBA00022603"/>
    </source>
</evidence>
<evidence type="ECO:0000256" key="7">
    <source>
        <dbReference type="ARBA" id="ARBA00024915"/>
    </source>
</evidence>
<comment type="function">
    <text evidence="7">Mitochondrial transcription factor that confers selective promoter recognition on the core subunit of the yeast mitochondrial RNA polymerase. Interacts with DNA in a non-specific manner.</text>
</comment>
<dbReference type="GO" id="GO:0008168">
    <property type="term" value="F:methyltransferase activity"/>
    <property type="evidence" value="ECO:0007669"/>
    <property type="project" value="UniProtKB-KW"/>
</dbReference>
<dbReference type="Gene3D" id="3.40.50.150">
    <property type="entry name" value="Vaccinia Virus protein VP39"/>
    <property type="match status" value="1"/>
</dbReference>
<dbReference type="InterPro" id="IPR023165">
    <property type="entry name" value="rRNA_Ade_diMease-like_C"/>
</dbReference>
<dbReference type="PANTHER" id="PTHR11727:SF17">
    <property type="entry name" value="DIMETHYLADENOSINE TRANSFERASE 1, MITOCHONDRIAL"/>
    <property type="match status" value="1"/>
</dbReference>
<comment type="subcellular location">
    <subcellularLocation>
        <location evidence="1">Mitochondrion</location>
    </subcellularLocation>
</comment>
<dbReference type="GO" id="GO:0003723">
    <property type="term" value="F:RNA binding"/>
    <property type="evidence" value="ECO:0007669"/>
    <property type="project" value="UniProtKB-KW"/>
</dbReference>
<evidence type="ECO:0000313" key="10">
    <source>
        <dbReference type="Proteomes" id="UP001174997"/>
    </source>
</evidence>
<dbReference type="InterPro" id="IPR029063">
    <property type="entry name" value="SAM-dependent_MTases_sf"/>
</dbReference>
<dbReference type="EMBL" id="JAULSY010000079">
    <property type="protein sequence ID" value="KAK0666969.1"/>
    <property type="molecule type" value="Genomic_DNA"/>
</dbReference>
<dbReference type="AlphaFoldDB" id="A0AA40D9N1"/>
<accession>A0AA40D9N1</accession>
<feature type="region of interest" description="Disordered" evidence="8">
    <location>
        <begin position="133"/>
        <end position="319"/>
    </location>
</feature>
<evidence type="ECO:0000256" key="6">
    <source>
        <dbReference type="ARBA" id="ARBA00022884"/>
    </source>
</evidence>
<dbReference type="InterPro" id="IPR001737">
    <property type="entry name" value="KsgA/Erm"/>
</dbReference>
<dbReference type="GO" id="GO:0034245">
    <property type="term" value="C:mitochondrial DNA-directed RNA polymerase complex"/>
    <property type="evidence" value="ECO:0007669"/>
    <property type="project" value="TreeGrafter"/>
</dbReference>
<sequence>MLPVRHVAPATILRSLSSRRLINNIAAGHHRLRLPSSRLPLHHPVQLRHYARFTQDVPLEHVAAESKPKPPRERFNEANRARFLCPVPTCKYATHGFTAKTSLKRHVEALHGKEREYTLGELLKKIDAIPNMRMRRQPASSSETEIDATSEPWTQLDPPQESSPLTSILEAQESNERPKTTRRRRKVVDLEPQPVADTDAAPKPSPQTVPPPEEEAPTTISTLGQLLGALDDEVPSKPRTRRKRVTDTEAPPEVEHSSQASHQLSNTSEEQPPPAAQAKKRAGRPPKSTSKPIGTPPEQTPAKRRGRQPSDKPPQPEITADCVNTMHLQDALLHTCVWGRPEDITYQKARVLKRDMMRHADPKRVNIVSEKLCDDVLEYMKPGLLERHKGCDIIDISPGAGLWSRKLNDLLQPRRHVLVEEDYKLYEPFLKPLVEREGTKVIEPAWVIWKDLFEALGQEGVLPDQRVRMYEPHETPERNDSLLVVINMMSHARRKAKAKKMGTLPGMILYQLISSVKMQGLFQKYGLVRMLIWVDDSEKSQFLPKTVQRRKAAGIQAELVTEWIHEVAGTDGEPSKTYAYRRDNHINMEGMGTVLARMKEGGYKVPEGRESALMKSYLMLEKEGQVRTAGEQSPALATKFNLVQEELDKLKVTKKKEGTWSQRDHQEYLRNRWLTTQTVKHQTALGDWLAKLDELTELKLQVEAAEKENKRGTIARKRFETLQAELEKNWEDLDQPSRLRYLVARDNLRAFKRPAAVGPVLMWDRRQLEPLKVQPEEFYPACEGALLDIQPRALESLLRAKCEEGSRMYDQLDLIIRNMFLQPSAPIGPVAEGLWVGAGEGVLGKMRSIHDPALGGTPLKGLMGELNLRTLSRAQLVEFAEKWQQWPFKPTFSELVGRLGEAEAESAEGVNAVTGAGSILD</sequence>
<reference evidence="9" key="1">
    <citation type="submission" date="2023-06" db="EMBL/GenBank/DDBJ databases">
        <title>Genome-scale phylogeny and comparative genomics of the fungal order Sordariales.</title>
        <authorList>
            <consortium name="Lawrence Berkeley National Laboratory"/>
            <person name="Hensen N."/>
            <person name="Bonometti L."/>
            <person name="Westerberg I."/>
            <person name="Brannstrom I.O."/>
            <person name="Guillou S."/>
            <person name="Cros-Aarteil S."/>
            <person name="Calhoun S."/>
            <person name="Haridas S."/>
            <person name="Kuo A."/>
            <person name="Mondo S."/>
            <person name="Pangilinan J."/>
            <person name="Riley R."/>
            <person name="Labutti K."/>
            <person name="Andreopoulos B."/>
            <person name="Lipzen A."/>
            <person name="Chen C."/>
            <person name="Yanf M."/>
            <person name="Daum C."/>
            <person name="Ng V."/>
            <person name="Clum A."/>
            <person name="Steindorff A."/>
            <person name="Ohm R."/>
            <person name="Martin F."/>
            <person name="Silar P."/>
            <person name="Natvig D."/>
            <person name="Lalanne C."/>
            <person name="Gautier V."/>
            <person name="Ament-Velasquez S.L."/>
            <person name="Kruys A."/>
            <person name="Hutchinson M.I."/>
            <person name="Powell A.J."/>
            <person name="Barry K."/>
            <person name="Miller A.N."/>
            <person name="Grigoriev I.V."/>
            <person name="Debuchy R."/>
            <person name="Gladieux P."/>
            <person name="Thoren M.H."/>
            <person name="Johannesson H."/>
        </authorList>
    </citation>
    <scope>NUCLEOTIDE SEQUENCE</scope>
    <source>
        <strain evidence="9">CBS 307.81</strain>
    </source>
</reference>
<dbReference type="PANTHER" id="PTHR11727">
    <property type="entry name" value="DIMETHYLADENOSINE TRANSFERASE"/>
    <property type="match status" value="1"/>
</dbReference>
<keyword evidence="10" id="KW-1185">Reference proteome</keyword>
<dbReference type="GO" id="GO:0006391">
    <property type="term" value="P:transcription initiation at mitochondrial promoter"/>
    <property type="evidence" value="ECO:0007669"/>
    <property type="project" value="TreeGrafter"/>
</dbReference>
<dbReference type="SUPFAM" id="SSF53335">
    <property type="entry name" value="S-adenosyl-L-methionine-dependent methyltransferases"/>
    <property type="match status" value="1"/>
</dbReference>
<proteinExistence type="predicted"/>
<protein>
    <recommendedName>
        <fullName evidence="2">Mitochondrial transcription factor 1</fullName>
    </recommendedName>
</protein>